<protein>
    <submittedName>
        <fullName evidence="1">Alanyl-tRNA synthetase domain protein</fullName>
    </submittedName>
</protein>
<accession>W4PB43</accession>
<sequence>MNMNVATFIRNYKEAFGEEAPLPIAFSYSDTPAAVTEKINGCFFKGLHTVRDGQPVSLNAETIGCGGGKFYTGFSEMPAHVPEFVSAKERYKQTPEMVLDFIRQTEVRQTDKKYLNFIRIDRMESFNGMEGLLFFATPDMLSGLCTWAFYDNNRPDAVTSLFGSGCSAVVSMAVQENRRDGRRTFLGLFDPSVRPYVGENELSFVIPYCRFKQMYETMRNSCLFNTHAWSKVKARIGGATT</sequence>
<comment type="caution">
    <text evidence="1">The sequence shown here is derived from an EMBL/GenBank/DDBJ whole genome shotgun (WGS) entry which is preliminary data.</text>
</comment>
<reference evidence="1 2" key="1">
    <citation type="journal article" date="2014" name="Genome Announc.">
        <title>Draft Genome Sequences of Three Strains of Bacteroides pyogenes Isolated from a Cat and Swine.</title>
        <authorList>
            <person name="Sakamoto M."/>
            <person name="Oshima K."/>
            <person name="Suda W."/>
            <person name="Kitamura K."/>
            <person name="Iida T."/>
            <person name="Hattori M."/>
            <person name="Ohkuma M."/>
        </authorList>
    </citation>
    <scope>NUCLEOTIDE SEQUENCE [LARGE SCALE GENOMIC DNA]</scope>
    <source>
        <strain evidence="1 2">JCM 6292</strain>
    </source>
</reference>
<name>W4PB43_9BACE</name>
<dbReference type="EMBL" id="BAIQ01000034">
    <property type="protein sequence ID" value="GAE16394.1"/>
    <property type="molecule type" value="Genomic_DNA"/>
</dbReference>
<dbReference type="Proteomes" id="UP000018861">
    <property type="component" value="Unassembled WGS sequence"/>
</dbReference>
<keyword evidence="1" id="KW-0436">Ligase</keyword>
<dbReference type="InterPro" id="IPR003748">
    <property type="entry name" value="DUF169"/>
</dbReference>
<proteinExistence type="predicted"/>
<organism evidence="1 2">
    <name type="scientific">Bacteroides pyogenes JCM 6292</name>
    <dbReference type="NCBI Taxonomy" id="1235809"/>
    <lineage>
        <taxon>Bacteria</taxon>
        <taxon>Pseudomonadati</taxon>
        <taxon>Bacteroidota</taxon>
        <taxon>Bacteroidia</taxon>
        <taxon>Bacteroidales</taxon>
        <taxon>Bacteroidaceae</taxon>
        <taxon>Bacteroides</taxon>
    </lineage>
</organism>
<evidence type="ECO:0000313" key="2">
    <source>
        <dbReference type="Proteomes" id="UP000018861"/>
    </source>
</evidence>
<keyword evidence="1" id="KW-0030">Aminoacyl-tRNA synthetase</keyword>
<gene>
    <name evidence="1" type="ORF">JCM6292_2815</name>
</gene>
<dbReference type="Pfam" id="PF02596">
    <property type="entry name" value="DUF169"/>
    <property type="match status" value="1"/>
</dbReference>
<dbReference type="AlphaFoldDB" id="W4PB43"/>
<dbReference type="GO" id="GO:0004812">
    <property type="term" value="F:aminoacyl-tRNA ligase activity"/>
    <property type="evidence" value="ECO:0007669"/>
    <property type="project" value="UniProtKB-KW"/>
</dbReference>
<evidence type="ECO:0000313" key="1">
    <source>
        <dbReference type="EMBL" id="GAE16394.1"/>
    </source>
</evidence>